<dbReference type="EMBL" id="QAOG01000002">
    <property type="protein sequence ID" value="PTQ60834.1"/>
    <property type="molecule type" value="Genomic_DNA"/>
</dbReference>
<evidence type="ECO:0000313" key="2">
    <source>
        <dbReference type="Proteomes" id="UP000244189"/>
    </source>
</evidence>
<dbReference type="AlphaFoldDB" id="A0A2T5GNC6"/>
<dbReference type="InterPro" id="IPR009057">
    <property type="entry name" value="Homeodomain-like_sf"/>
</dbReference>
<protein>
    <submittedName>
        <fullName evidence="1">TetR family transcriptional regulator</fullName>
    </submittedName>
</protein>
<dbReference type="Gene3D" id="1.10.357.10">
    <property type="entry name" value="Tetracycline Repressor, domain 2"/>
    <property type="match status" value="1"/>
</dbReference>
<accession>A0A2T5GNC6</accession>
<organism evidence="1 2">
    <name type="scientific">Sphingomonas aurantiaca</name>
    <dbReference type="NCBI Taxonomy" id="185949"/>
    <lineage>
        <taxon>Bacteria</taxon>
        <taxon>Pseudomonadati</taxon>
        <taxon>Pseudomonadota</taxon>
        <taxon>Alphaproteobacteria</taxon>
        <taxon>Sphingomonadales</taxon>
        <taxon>Sphingomonadaceae</taxon>
        <taxon>Sphingomonas</taxon>
    </lineage>
</organism>
<reference evidence="1 2" key="1">
    <citation type="submission" date="2018-04" db="EMBL/GenBank/DDBJ databases">
        <title>Genomic Encyclopedia of Type Strains, Phase III (KMG-III): the genomes of soil and plant-associated and newly described type strains.</title>
        <authorList>
            <person name="Whitman W."/>
        </authorList>
    </citation>
    <scope>NUCLEOTIDE SEQUENCE [LARGE SCALE GENOMIC DNA]</scope>
    <source>
        <strain evidence="1 2">MA101b</strain>
    </source>
</reference>
<evidence type="ECO:0000313" key="1">
    <source>
        <dbReference type="EMBL" id="PTQ60834.1"/>
    </source>
</evidence>
<name>A0A2T5GNC6_9SPHN</name>
<gene>
    <name evidence="1" type="ORF">C8J26_1148</name>
</gene>
<sequence length="187" mass="20432">MVLMESVAVPRGDLAPRDWLEIGLSSLKTGGLRALKLRSLALALGASTGSFYHHFKDFDGYHAALAGYFVEAHIDPLVATLTESDLPPVERIRAFADHVRDHDMAQLALAMRAWARSDARAAAAIRAHDDKVMAFLVEQLAAHGFDPVEAGIRAYALLAIGLSEVHPDEAIDRDVLRRGLLTLLCER</sequence>
<keyword evidence="2" id="KW-1185">Reference proteome</keyword>
<dbReference type="Proteomes" id="UP000244189">
    <property type="component" value="Unassembled WGS sequence"/>
</dbReference>
<comment type="caution">
    <text evidence="1">The sequence shown here is derived from an EMBL/GenBank/DDBJ whole genome shotgun (WGS) entry which is preliminary data.</text>
</comment>
<dbReference type="SUPFAM" id="SSF46689">
    <property type="entry name" value="Homeodomain-like"/>
    <property type="match status" value="1"/>
</dbReference>
<proteinExistence type="predicted"/>